<protein>
    <submittedName>
        <fullName evidence="1">Uncharacterized protein</fullName>
    </submittedName>
</protein>
<feature type="non-terminal residue" evidence="1">
    <location>
        <position position="1"/>
    </location>
</feature>
<name>X1K9P4_9ZZZZ</name>
<dbReference type="AlphaFoldDB" id="X1K9P4"/>
<evidence type="ECO:0000313" key="1">
    <source>
        <dbReference type="EMBL" id="GAH90355.1"/>
    </source>
</evidence>
<organism evidence="1">
    <name type="scientific">marine sediment metagenome</name>
    <dbReference type="NCBI Taxonomy" id="412755"/>
    <lineage>
        <taxon>unclassified sequences</taxon>
        <taxon>metagenomes</taxon>
        <taxon>ecological metagenomes</taxon>
    </lineage>
</organism>
<comment type="caution">
    <text evidence="1">The sequence shown here is derived from an EMBL/GenBank/DDBJ whole genome shotgun (WGS) entry which is preliminary data.</text>
</comment>
<gene>
    <name evidence="1" type="ORF">S06H3_05837</name>
</gene>
<dbReference type="EMBL" id="BARV01002204">
    <property type="protein sequence ID" value="GAH90355.1"/>
    <property type="molecule type" value="Genomic_DNA"/>
</dbReference>
<accession>X1K9P4</accession>
<proteinExistence type="predicted"/>
<reference evidence="1" key="1">
    <citation type="journal article" date="2014" name="Front. Microbiol.">
        <title>High frequency of phylogenetically diverse reductive dehalogenase-homologous genes in deep subseafloor sedimentary metagenomes.</title>
        <authorList>
            <person name="Kawai M."/>
            <person name="Futagami T."/>
            <person name="Toyoda A."/>
            <person name="Takaki Y."/>
            <person name="Nishi S."/>
            <person name="Hori S."/>
            <person name="Arai W."/>
            <person name="Tsubouchi T."/>
            <person name="Morono Y."/>
            <person name="Uchiyama I."/>
            <person name="Ito T."/>
            <person name="Fujiyama A."/>
            <person name="Inagaki F."/>
            <person name="Takami H."/>
        </authorList>
    </citation>
    <scope>NUCLEOTIDE SEQUENCE</scope>
    <source>
        <strain evidence="1">Expedition CK06-06</strain>
    </source>
</reference>
<sequence length="67" mass="7289">RPDTTQWVLTIVEEVQFVDKRIYQSLTLPYGGMSIATLQKITVGAKTDGTATNIAATLTGELTYLGK</sequence>